<evidence type="ECO:0000313" key="3">
    <source>
        <dbReference type="Proteomes" id="UP000658225"/>
    </source>
</evidence>
<evidence type="ECO:0000313" key="2">
    <source>
        <dbReference type="EMBL" id="MBE1556961.1"/>
    </source>
</evidence>
<dbReference type="Proteomes" id="UP000658225">
    <property type="component" value="Unassembled WGS sequence"/>
</dbReference>
<dbReference type="EMBL" id="JADBEL010000042">
    <property type="protein sequence ID" value="MBE1556961.1"/>
    <property type="molecule type" value="Genomic_DNA"/>
</dbReference>
<dbReference type="Gene3D" id="1.10.443.10">
    <property type="entry name" value="Intergrase catalytic core"/>
    <property type="match status" value="1"/>
</dbReference>
<reference evidence="2" key="1">
    <citation type="submission" date="2020-10" db="EMBL/GenBank/DDBJ databases">
        <title>Genomic Encyclopedia of Type Strains, Phase IV (KMG-IV): sequencing the most valuable type-strain genomes for metagenomic binning, comparative biology and taxonomic classification.</title>
        <authorList>
            <person name="Goeker M."/>
        </authorList>
    </citation>
    <scope>NUCLEOTIDE SEQUENCE</scope>
    <source>
        <strain evidence="2">DSM 13886</strain>
    </source>
</reference>
<dbReference type="AlphaFoldDB" id="A0A927MTA6"/>
<evidence type="ECO:0000256" key="1">
    <source>
        <dbReference type="ARBA" id="ARBA00023172"/>
    </source>
</evidence>
<proteinExistence type="predicted"/>
<sequence length="140" mass="16165">MKQFARERVEDDRRGTETAADVRDVMQLARTMGLRVTEAVAMSRSQVEQALKSGVYQVKNEAENGKWRQVPLSAQGRHVMESRIQNVPRGNRLFIRPGEKTHAAVNRVEKFLQNNRLQFETAEGRKNRMYHGSRNVNNEN</sequence>
<keyword evidence="1" id="KW-0233">DNA recombination</keyword>
<dbReference type="SUPFAM" id="SSF56349">
    <property type="entry name" value="DNA breaking-rejoining enzymes"/>
    <property type="match status" value="1"/>
</dbReference>
<dbReference type="GO" id="GO:0006310">
    <property type="term" value="P:DNA recombination"/>
    <property type="evidence" value="ECO:0007669"/>
    <property type="project" value="UniProtKB-KW"/>
</dbReference>
<dbReference type="GO" id="GO:0015074">
    <property type="term" value="P:DNA integration"/>
    <property type="evidence" value="ECO:0007669"/>
    <property type="project" value="InterPro"/>
</dbReference>
<keyword evidence="3" id="KW-1185">Reference proteome</keyword>
<accession>A0A927MTA6</accession>
<dbReference type="GO" id="GO:0003677">
    <property type="term" value="F:DNA binding"/>
    <property type="evidence" value="ECO:0007669"/>
    <property type="project" value="InterPro"/>
</dbReference>
<protein>
    <submittedName>
        <fullName evidence="2">Uncharacterized protein</fullName>
    </submittedName>
</protein>
<dbReference type="InterPro" id="IPR011010">
    <property type="entry name" value="DNA_brk_join_enz"/>
</dbReference>
<dbReference type="RefSeq" id="WP_192600557.1">
    <property type="nucleotide sequence ID" value="NZ_JADBEL010000042.1"/>
</dbReference>
<comment type="caution">
    <text evidence="2">The sequence shown here is derived from an EMBL/GenBank/DDBJ whole genome shotgun (WGS) entry which is preliminary data.</text>
</comment>
<name>A0A927MTA6_9BACL</name>
<gene>
    <name evidence="2" type="ORF">H4683_004087</name>
</gene>
<dbReference type="InterPro" id="IPR013762">
    <property type="entry name" value="Integrase-like_cat_sf"/>
</dbReference>
<organism evidence="2 3">
    <name type="scientific">Sporosarcina limicola</name>
    <dbReference type="NCBI Taxonomy" id="34101"/>
    <lineage>
        <taxon>Bacteria</taxon>
        <taxon>Bacillati</taxon>
        <taxon>Bacillota</taxon>
        <taxon>Bacilli</taxon>
        <taxon>Bacillales</taxon>
        <taxon>Caryophanaceae</taxon>
        <taxon>Sporosarcina</taxon>
    </lineage>
</organism>